<evidence type="ECO:0000313" key="3">
    <source>
        <dbReference type="Proteomes" id="UP000077521"/>
    </source>
</evidence>
<feature type="region of interest" description="Disordered" evidence="1">
    <location>
        <begin position="201"/>
        <end position="224"/>
    </location>
</feature>
<sequence length="525" mass="56497">MAGNSGTAVPRARPVRPDAASGGAASPPKSAASAIAIEDFSATDEEKDDAPEEEIEEETATLALDISVKLLPSNKPKKGAGAPQKKSGTTRRCVEFGPAQTFKEFKRSVCAALQRMDIKFNIGNIHFDDLDFEVKIPKGPAKWKKPLAVASDTQFKSFRTVLFATNDKYAESAIMLQEIEAENDLEDGDGETDSDVQLATTADRKRAAASSSSAGMKKKAKANTTAAIAPPFSPHKETLKEIEDQYACKTPSCNPGGHCLIQDGRHIKLTKRKKQRFVASVVDACTHTVAKPPSVLFENSPPARGLGGSKRREPATPTRAGTYTEDLTITISSSSSSTPQIISRRERRTTISSFPPGSTDNGVDELKATVTIPEFDPLTPGPILLIADAARQLHLHEDTIHALKNAGFQRVGQLARAYKNNFKRLINETKLTTSKLADVEELLLHWLGLQRPVGGGMNAGAGMFRDPFDMYGAAENNFGPNPFDPNDFGANPFDPNEPPFSPQLPAYRPASDAPVASTSGTRPDS</sequence>
<feature type="compositionally biased region" description="Acidic residues" evidence="1">
    <location>
        <begin position="41"/>
        <end position="57"/>
    </location>
</feature>
<accession>A0A177TR90</accession>
<comment type="caution">
    <text evidence="2">The sequence shown here is derived from an EMBL/GenBank/DDBJ whole genome shotgun (WGS) entry which is preliminary data.</text>
</comment>
<feature type="compositionally biased region" description="Low complexity" evidence="1">
    <location>
        <begin position="479"/>
        <end position="489"/>
    </location>
</feature>
<feature type="compositionally biased region" description="Low complexity" evidence="1">
    <location>
        <begin position="19"/>
        <end position="37"/>
    </location>
</feature>
<feature type="region of interest" description="Disordered" evidence="1">
    <location>
        <begin position="1"/>
        <end position="57"/>
    </location>
</feature>
<protein>
    <submittedName>
        <fullName evidence="2">Uncharacterized protein</fullName>
    </submittedName>
</protein>
<name>A0A177TR90_9BASI</name>
<evidence type="ECO:0000313" key="2">
    <source>
        <dbReference type="EMBL" id="KAE8255921.1"/>
    </source>
</evidence>
<reference evidence="2" key="1">
    <citation type="submission" date="2016-04" db="EMBL/GenBank/DDBJ databases">
        <authorList>
            <person name="Nguyen H.D."/>
            <person name="Samba Siva P."/>
            <person name="Cullis J."/>
            <person name="Levesque C.A."/>
            <person name="Hambleton S."/>
        </authorList>
    </citation>
    <scope>NUCLEOTIDE SEQUENCE</scope>
    <source>
        <strain evidence="2">DAOMC 236416</strain>
    </source>
</reference>
<feature type="region of interest" description="Disordered" evidence="1">
    <location>
        <begin position="479"/>
        <end position="525"/>
    </location>
</feature>
<dbReference type="AlphaFoldDB" id="A0A177TR90"/>
<gene>
    <name evidence="2" type="ORF">A4X13_0g2873</name>
</gene>
<feature type="region of interest" description="Disordered" evidence="1">
    <location>
        <begin position="293"/>
        <end position="319"/>
    </location>
</feature>
<evidence type="ECO:0000256" key="1">
    <source>
        <dbReference type="SAM" id="MobiDB-lite"/>
    </source>
</evidence>
<dbReference type="EMBL" id="LWDF02000147">
    <property type="protein sequence ID" value="KAE8255921.1"/>
    <property type="molecule type" value="Genomic_DNA"/>
</dbReference>
<organism evidence="2 3">
    <name type="scientific">Tilletia indica</name>
    <dbReference type="NCBI Taxonomy" id="43049"/>
    <lineage>
        <taxon>Eukaryota</taxon>
        <taxon>Fungi</taxon>
        <taxon>Dikarya</taxon>
        <taxon>Basidiomycota</taxon>
        <taxon>Ustilaginomycotina</taxon>
        <taxon>Exobasidiomycetes</taxon>
        <taxon>Tilletiales</taxon>
        <taxon>Tilletiaceae</taxon>
        <taxon>Tilletia</taxon>
    </lineage>
</organism>
<dbReference type="Proteomes" id="UP000077521">
    <property type="component" value="Unassembled WGS sequence"/>
</dbReference>
<reference evidence="2" key="2">
    <citation type="journal article" date="2019" name="IMA Fungus">
        <title>Genome sequencing and comparison of five Tilletia species to identify candidate genes for the detection of regulated species infecting wheat.</title>
        <authorList>
            <person name="Nguyen H.D.T."/>
            <person name="Sultana T."/>
            <person name="Kesanakurti P."/>
            <person name="Hambleton S."/>
        </authorList>
    </citation>
    <scope>NUCLEOTIDE SEQUENCE</scope>
    <source>
        <strain evidence="2">DAOMC 236416</strain>
    </source>
</reference>
<proteinExistence type="predicted"/>
<feature type="region of interest" description="Disordered" evidence="1">
    <location>
        <begin position="334"/>
        <end position="362"/>
    </location>
</feature>
<feature type="compositionally biased region" description="Polar residues" evidence="1">
    <location>
        <begin position="516"/>
        <end position="525"/>
    </location>
</feature>
<keyword evidence="3" id="KW-1185">Reference proteome</keyword>